<gene>
    <name evidence="2" type="ORF">K7862_29265</name>
</gene>
<accession>A0ABS7QEV1</accession>
<organism evidence="2 3">
    <name type="scientific">Actinacidiphila acidipaludis</name>
    <dbReference type="NCBI Taxonomy" id="2873382"/>
    <lineage>
        <taxon>Bacteria</taxon>
        <taxon>Bacillati</taxon>
        <taxon>Actinomycetota</taxon>
        <taxon>Actinomycetes</taxon>
        <taxon>Kitasatosporales</taxon>
        <taxon>Streptomycetaceae</taxon>
        <taxon>Actinacidiphila</taxon>
    </lineage>
</organism>
<comment type="caution">
    <text evidence="2">The sequence shown here is derived from an EMBL/GenBank/DDBJ whole genome shotgun (WGS) entry which is preliminary data.</text>
</comment>
<dbReference type="Proteomes" id="UP000778578">
    <property type="component" value="Unassembled WGS sequence"/>
</dbReference>
<feature type="signal peptide" evidence="1">
    <location>
        <begin position="1"/>
        <end position="23"/>
    </location>
</feature>
<evidence type="ECO:0000313" key="2">
    <source>
        <dbReference type="EMBL" id="MBY8881694.1"/>
    </source>
</evidence>
<sequence length="168" mass="17583">MRNTRTLSSLTLAASLLGTCAISGVGATNASASTRGGGCRSSNAGWANEPGGLQLNPCLYGDGYESVYGLLEAENPNRVNADYCAQLLRVDAHGSTSLEQDYGCSGWTTSDGISESAPGDELSNWQHKGNTDGAGPGIFVLQIGFWATINGNYAYYGNAQSPRVYIDN</sequence>
<keyword evidence="1" id="KW-0732">Signal</keyword>
<name>A0ABS7QEV1_9ACTN</name>
<keyword evidence="3" id="KW-1185">Reference proteome</keyword>
<proteinExistence type="predicted"/>
<evidence type="ECO:0000313" key="3">
    <source>
        <dbReference type="Proteomes" id="UP000778578"/>
    </source>
</evidence>
<feature type="chain" id="PRO_5045444647" evidence="1">
    <location>
        <begin position="24"/>
        <end position="168"/>
    </location>
</feature>
<dbReference type="RefSeq" id="WP_222967721.1">
    <property type="nucleotide sequence ID" value="NZ_JAINZZ010000053.1"/>
</dbReference>
<evidence type="ECO:0000256" key="1">
    <source>
        <dbReference type="SAM" id="SignalP"/>
    </source>
</evidence>
<dbReference type="EMBL" id="JAINZZ010000053">
    <property type="protein sequence ID" value="MBY8881694.1"/>
    <property type="molecule type" value="Genomic_DNA"/>
</dbReference>
<protein>
    <submittedName>
        <fullName evidence="2">Uncharacterized protein</fullName>
    </submittedName>
</protein>
<reference evidence="2 3" key="1">
    <citation type="submission" date="2021-08" db="EMBL/GenBank/DDBJ databases">
        <title>WGS of actinomycetes from Thailand.</title>
        <authorList>
            <person name="Thawai C."/>
        </authorList>
    </citation>
    <scope>NUCLEOTIDE SEQUENCE [LARGE SCALE GENOMIC DNA]</scope>
    <source>
        <strain evidence="2 3">PLK6-54</strain>
    </source>
</reference>